<name>A0A0C3HPR2_OIDMZ</name>
<proteinExistence type="inferred from homology"/>
<dbReference type="GO" id="GO:0006508">
    <property type="term" value="P:proteolysis"/>
    <property type="evidence" value="ECO:0007669"/>
    <property type="project" value="UniProtKB-KW"/>
</dbReference>
<dbReference type="OrthoDB" id="1735038at2759"/>
<evidence type="ECO:0000256" key="5">
    <source>
        <dbReference type="ARBA" id="ARBA00023180"/>
    </source>
</evidence>
<dbReference type="GO" id="GO:0008239">
    <property type="term" value="F:dipeptidyl-peptidase activity"/>
    <property type="evidence" value="ECO:0007669"/>
    <property type="project" value="TreeGrafter"/>
</dbReference>
<keyword evidence="3 6" id="KW-0732">Signal</keyword>
<sequence>MKLSLFSSLSLLAASAEAANQFARRPRLAPPIVEGEAELYPIASGSYPTVTNGTGFFTQLLNHDDPSAGTFQQRYFWNAEFYRGPGSPVVFFTPGEISATNYGGYLTNATITGLYAQEIGGAVVMVEHRYWGDSSPYDELNAETLQQLTLKNALADFVNIAKTIDLPFDTNHSSNADKAPWVLSGGSYSGAIAAWMESTSPGTFWAYHASSAPVEAIYDYWQYFYPIQQGMAKNCSTDVSRVIDYLDFVLTFGSKSEVNDLKAKFGLEGVEHNDDFAVILANGPYLWQSNSFYTGYSGFFQFCDAIEGVEAGAAKVPGPNGVGLTKALANYAAYVNSTILPGYCESLGYNGTYNVECFNTYDPNNIYFTASHVEDEAVVFNDRQWVWMTCNEPFAYWQDGAPFGRSTIVSRLVTAQYYQRQCGMFFPTVNGYTYGSANPKVNEAALNAKTQGWNLVNTTRLIWTNGEFDPWRTSGVSSQFRPGGGLASTPQHPVQIIPGGFHCSDLRLLNGAVNAGVQNVIDNEVAQIVAWVKEFYDQK</sequence>
<dbReference type="Pfam" id="PF05577">
    <property type="entry name" value="Peptidase_S28"/>
    <property type="match status" value="1"/>
</dbReference>
<comment type="similarity">
    <text evidence="1">Belongs to the peptidase S28 family.</text>
</comment>
<organism evidence="7 8">
    <name type="scientific">Oidiodendron maius (strain Zn)</name>
    <dbReference type="NCBI Taxonomy" id="913774"/>
    <lineage>
        <taxon>Eukaryota</taxon>
        <taxon>Fungi</taxon>
        <taxon>Dikarya</taxon>
        <taxon>Ascomycota</taxon>
        <taxon>Pezizomycotina</taxon>
        <taxon>Leotiomycetes</taxon>
        <taxon>Leotiomycetes incertae sedis</taxon>
        <taxon>Myxotrichaceae</taxon>
        <taxon>Oidiodendron</taxon>
    </lineage>
</organism>
<dbReference type="FunFam" id="3.40.50.1820:FF:000165">
    <property type="entry name" value="Serine peptidase, putative"/>
    <property type="match status" value="1"/>
</dbReference>
<keyword evidence="4" id="KW-0378">Hydrolase</keyword>
<evidence type="ECO:0000313" key="7">
    <source>
        <dbReference type="EMBL" id="KIN05005.1"/>
    </source>
</evidence>
<dbReference type="Proteomes" id="UP000054321">
    <property type="component" value="Unassembled WGS sequence"/>
</dbReference>
<dbReference type="Gene3D" id="3.40.50.1820">
    <property type="entry name" value="alpha/beta hydrolase"/>
    <property type="match status" value="2"/>
</dbReference>
<dbReference type="InParanoid" id="A0A0C3HPR2"/>
<keyword evidence="8" id="KW-1185">Reference proteome</keyword>
<dbReference type="PANTHER" id="PTHR11010">
    <property type="entry name" value="PROTEASE S28 PRO-X CARBOXYPEPTIDASE-RELATED"/>
    <property type="match status" value="1"/>
</dbReference>
<evidence type="ECO:0000256" key="1">
    <source>
        <dbReference type="ARBA" id="ARBA00011079"/>
    </source>
</evidence>
<feature type="signal peptide" evidence="6">
    <location>
        <begin position="1"/>
        <end position="18"/>
    </location>
</feature>
<reference evidence="7 8" key="1">
    <citation type="submission" date="2014-04" db="EMBL/GenBank/DDBJ databases">
        <authorList>
            <consortium name="DOE Joint Genome Institute"/>
            <person name="Kuo A."/>
            <person name="Martino E."/>
            <person name="Perotto S."/>
            <person name="Kohler A."/>
            <person name="Nagy L.G."/>
            <person name="Floudas D."/>
            <person name="Copeland A."/>
            <person name="Barry K.W."/>
            <person name="Cichocki N."/>
            <person name="Veneault-Fourrey C."/>
            <person name="LaButti K."/>
            <person name="Lindquist E.A."/>
            <person name="Lipzen A."/>
            <person name="Lundell T."/>
            <person name="Morin E."/>
            <person name="Murat C."/>
            <person name="Sun H."/>
            <person name="Tunlid A."/>
            <person name="Henrissat B."/>
            <person name="Grigoriev I.V."/>
            <person name="Hibbett D.S."/>
            <person name="Martin F."/>
            <person name="Nordberg H.P."/>
            <person name="Cantor M.N."/>
            <person name="Hua S.X."/>
        </authorList>
    </citation>
    <scope>NUCLEOTIDE SEQUENCE [LARGE SCALE GENOMIC DNA]</scope>
    <source>
        <strain evidence="7 8">Zn</strain>
    </source>
</reference>
<evidence type="ECO:0000256" key="3">
    <source>
        <dbReference type="ARBA" id="ARBA00022729"/>
    </source>
</evidence>
<accession>A0A0C3HPR2</accession>
<evidence type="ECO:0000256" key="6">
    <source>
        <dbReference type="SAM" id="SignalP"/>
    </source>
</evidence>
<dbReference type="PANTHER" id="PTHR11010:SF23">
    <property type="entry name" value="SERINE PEPTIDASE"/>
    <property type="match status" value="1"/>
</dbReference>
<dbReference type="GO" id="GO:0070008">
    <property type="term" value="F:serine-type exopeptidase activity"/>
    <property type="evidence" value="ECO:0007669"/>
    <property type="project" value="InterPro"/>
</dbReference>
<gene>
    <name evidence="7" type="ORF">OIDMADRAFT_192625</name>
</gene>
<dbReference type="InterPro" id="IPR008758">
    <property type="entry name" value="Peptidase_S28"/>
</dbReference>
<evidence type="ECO:0000256" key="4">
    <source>
        <dbReference type="ARBA" id="ARBA00022801"/>
    </source>
</evidence>
<dbReference type="EMBL" id="KN832872">
    <property type="protein sequence ID" value="KIN05005.1"/>
    <property type="molecule type" value="Genomic_DNA"/>
</dbReference>
<keyword evidence="5" id="KW-0325">Glycoprotein</keyword>
<keyword evidence="2" id="KW-0645">Protease</keyword>
<evidence type="ECO:0000313" key="8">
    <source>
        <dbReference type="Proteomes" id="UP000054321"/>
    </source>
</evidence>
<evidence type="ECO:0008006" key="9">
    <source>
        <dbReference type="Google" id="ProtNLM"/>
    </source>
</evidence>
<dbReference type="InterPro" id="IPR029058">
    <property type="entry name" value="AB_hydrolase_fold"/>
</dbReference>
<dbReference type="AlphaFoldDB" id="A0A0C3HPR2"/>
<protein>
    <recommendedName>
        <fullName evidence="9">Serine carboxypeptidase</fullName>
    </recommendedName>
</protein>
<evidence type="ECO:0000256" key="2">
    <source>
        <dbReference type="ARBA" id="ARBA00022670"/>
    </source>
</evidence>
<reference evidence="8" key="2">
    <citation type="submission" date="2015-01" db="EMBL/GenBank/DDBJ databases">
        <title>Evolutionary Origins and Diversification of the Mycorrhizal Mutualists.</title>
        <authorList>
            <consortium name="DOE Joint Genome Institute"/>
            <consortium name="Mycorrhizal Genomics Consortium"/>
            <person name="Kohler A."/>
            <person name="Kuo A."/>
            <person name="Nagy L.G."/>
            <person name="Floudas D."/>
            <person name="Copeland A."/>
            <person name="Barry K.W."/>
            <person name="Cichocki N."/>
            <person name="Veneault-Fourrey C."/>
            <person name="LaButti K."/>
            <person name="Lindquist E.A."/>
            <person name="Lipzen A."/>
            <person name="Lundell T."/>
            <person name="Morin E."/>
            <person name="Murat C."/>
            <person name="Riley R."/>
            <person name="Ohm R."/>
            <person name="Sun H."/>
            <person name="Tunlid A."/>
            <person name="Henrissat B."/>
            <person name="Grigoriev I.V."/>
            <person name="Hibbett D.S."/>
            <person name="Martin F."/>
        </authorList>
    </citation>
    <scope>NUCLEOTIDE SEQUENCE [LARGE SCALE GENOMIC DNA]</scope>
    <source>
        <strain evidence="8">Zn</strain>
    </source>
</reference>
<feature type="chain" id="PRO_5002174900" description="Serine carboxypeptidase" evidence="6">
    <location>
        <begin position="19"/>
        <end position="539"/>
    </location>
</feature>
<dbReference type="SUPFAM" id="SSF53474">
    <property type="entry name" value="alpha/beta-Hydrolases"/>
    <property type="match status" value="1"/>
</dbReference>
<dbReference type="HOGENOM" id="CLU_023630_1_0_1"/>